<evidence type="ECO:0000259" key="16">
    <source>
        <dbReference type="PROSITE" id="PS51462"/>
    </source>
</evidence>
<evidence type="ECO:0000256" key="8">
    <source>
        <dbReference type="ARBA" id="ARBA00025164"/>
    </source>
</evidence>
<dbReference type="AlphaFoldDB" id="A0A432ZGI4"/>
<dbReference type="PANTHER" id="PTHR11839:SF5">
    <property type="entry name" value="ADP-RIBOSE PYROPHOSPHATASE"/>
    <property type="match status" value="1"/>
</dbReference>
<keyword evidence="7 13" id="KW-0460">Magnesium</keyword>
<evidence type="ECO:0000256" key="2">
    <source>
        <dbReference type="ARBA" id="ARBA00007482"/>
    </source>
</evidence>
<dbReference type="GO" id="GO:0005829">
    <property type="term" value="C:cytosol"/>
    <property type="evidence" value="ECO:0007669"/>
    <property type="project" value="TreeGrafter"/>
</dbReference>
<dbReference type="InterPro" id="IPR020476">
    <property type="entry name" value="Nudix_hydrolase"/>
</dbReference>
<evidence type="ECO:0000256" key="3">
    <source>
        <dbReference type="ARBA" id="ARBA00012453"/>
    </source>
</evidence>
<dbReference type="Proteomes" id="UP000287996">
    <property type="component" value="Unassembled WGS sequence"/>
</dbReference>
<feature type="binding site" evidence="13">
    <location>
        <position position="108"/>
    </location>
    <ligand>
        <name>Mg(2+)</name>
        <dbReference type="ChEBI" id="CHEBI:18420"/>
        <label>1</label>
    </ligand>
</feature>
<evidence type="ECO:0000256" key="13">
    <source>
        <dbReference type="PIRSR" id="PIRSR604385-2"/>
    </source>
</evidence>
<dbReference type="GO" id="GO:0019144">
    <property type="term" value="F:ADP-sugar diphosphatase activity"/>
    <property type="evidence" value="ECO:0007669"/>
    <property type="project" value="TreeGrafter"/>
</dbReference>
<dbReference type="GO" id="GO:0006753">
    <property type="term" value="P:nucleoside phosphate metabolic process"/>
    <property type="evidence" value="ECO:0007669"/>
    <property type="project" value="TreeGrafter"/>
</dbReference>
<evidence type="ECO:0000256" key="9">
    <source>
        <dbReference type="ARBA" id="ARBA00030162"/>
    </source>
</evidence>
<evidence type="ECO:0000256" key="11">
    <source>
        <dbReference type="ARBA" id="ARBA00033056"/>
    </source>
</evidence>
<keyword evidence="5 13" id="KW-0479">Metal-binding</keyword>
<dbReference type="EMBL" id="PIQH01000012">
    <property type="protein sequence ID" value="RUO76930.1"/>
    <property type="molecule type" value="Genomic_DNA"/>
</dbReference>
<sequence length="203" mass="23305">MGERAEFSLDDVEVKAKQPLYQGFLTTEKWTLRHRLFAGGWTPWIEREVMRRGHAVMVIPYDRQRDEMVVLEQFRVGAMETSDSPWLYEFVAGMIDEGETLEQVAMRELSEETGIQQADLTYALSYLSSPGGTTERIHIYIADVDASHGHKLAGLDAEHEDIKVHRLARTVVMDMLEQGKIDNAASVIGLQWFQLHQQQWLTK</sequence>
<dbReference type="SUPFAM" id="SSF55811">
    <property type="entry name" value="Nudix"/>
    <property type="match status" value="1"/>
</dbReference>
<comment type="catalytic activity">
    <reaction evidence="12">
        <text>ADP-D-ribose + H2O = D-ribose 5-phosphate + AMP + 2 H(+)</text>
        <dbReference type="Rhea" id="RHEA:10412"/>
        <dbReference type="ChEBI" id="CHEBI:15377"/>
        <dbReference type="ChEBI" id="CHEBI:15378"/>
        <dbReference type="ChEBI" id="CHEBI:57967"/>
        <dbReference type="ChEBI" id="CHEBI:78346"/>
        <dbReference type="ChEBI" id="CHEBI:456215"/>
        <dbReference type="EC" id="3.6.1.13"/>
    </reaction>
</comment>
<comment type="function">
    <text evidence="8">Acts on ADP-mannose and ADP-glucose as well as ADP-ribose. Prevents glycogen biosynthesis. The reaction catalyzed by this enzyme is a limiting step of the gluconeogenic process.</text>
</comment>
<dbReference type="NCBIfam" id="TIGR00052">
    <property type="entry name" value="nudix-type nucleoside diphosphatase, YffH/AdpP family"/>
    <property type="match status" value="1"/>
</dbReference>
<dbReference type="PANTHER" id="PTHR11839">
    <property type="entry name" value="UDP/ADP-SUGAR PYROPHOSPHATASE"/>
    <property type="match status" value="1"/>
</dbReference>
<dbReference type="CDD" id="cd24155">
    <property type="entry name" value="NUDIX_ADPRase"/>
    <property type="match status" value="1"/>
</dbReference>
<dbReference type="GO" id="GO:0047631">
    <property type="term" value="F:ADP-ribose diphosphatase activity"/>
    <property type="evidence" value="ECO:0007669"/>
    <property type="project" value="UniProtKB-EC"/>
</dbReference>
<gene>
    <name evidence="17" type="ORF">CWI84_11240</name>
</gene>
<evidence type="ECO:0000256" key="6">
    <source>
        <dbReference type="ARBA" id="ARBA00022801"/>
    </source>
</evidence>
<dbReference type="OrthoDB" id="5292471at2"/>
<accession>A0A432ZGI4</accession>
<evidence type="ECO:0000256" key="12">
    <source>
        <dbReference type="ARBA" id="ARBA00049546"/>
    </source>
</evidence>
<evidence type="ECO:0000256" key="1">
    <source>
        <dbReference type="ARBA" id="ARBA00001946"/>
    </source>
</evidence>
<dbReference type="GO" id="GO:0046872">
    <property type="term" value="F:metal ion binding"/>
    <property type="evidence" value="ECO:0007669"/>
    <property type="project" value="UniProtKB-KW"/>
</dbReference>
<evidence type="ECO:0000256" key="7">
    <source>
        <dbReference type="ARBA" id="ARBA00022842"/>
    </source>
</evidence>
<feature type="domain" description="Nudix hydrolase" evidence="16">
    <location>
        <begin position="51"/>
        <end position="189"/>
    </location>
</feature>
<dbReference type="PROSITE" id="PS00893">
    <property type="entry name" value="NUDIX_BOX"/>
    <property type="match status" value="1"/>
</dbReference>
<evidence type="ECO:0000313" key="18">
    <source>
        <dbReference type="Proteomes" id="UP000287996"/>
    </source>
</evidence>
<feature type="short sequence motif" description="Nudix box" evidence="14">
    <location>
        <begin position="93"/>
        <end position="115"/>
    </location>
</feature>
<dbReference type="InterPro" id="IPR020084">
    <property type="entry name" value="NUDIX_hydrolase_CS"/>
</dbReference>
<feature type="binding site" evidence="13">
    <location>
        <position position="160"/>
    </location>
    <ligand>
        <name>Mg(2+)</name>
        <dbReference type="ChEBI" id="CHEBI:18420"/>
        <label>1</label>
    </ligand>
</feature>
<feature type="binding site" evidence="13">
    <location>
        <position position="112"/>
    </location>
    <ligand>
        <name>Mg(2+)</name>
        <dbReference type="ChEBI" id="CHEBI:18420"/>
        <label>1</label>
    </ligand>
</feature>
<name>A0A432ZGI4_9GAMM</name>
<keyword evidence="6 15" id="KW-0378">Hydrolase</keyword>
<dbReference type="InterPro" id="IPR015797">
    <property type="entry name" value="NUDIX_hydrolase-like_dom_sf"/>
</dbReference>
<evidence type="ECO:0000256" key="5">
    <source>
        <dbReference type="ARBA" id="ARBA00022723"/>
    </source>
</evidence>
<evidence type="ECO:0000313" key="17">
    <source>
        <dbReference type="EMBL" id="RUO76930.1"/>
    </source>
</evidence>
<comment type="caution">
    <text evidence="17">The sequence shown here is derived from an EMBL/GenBank/DDBJ whole genome shotgun (WGS) entry which is preliminary data.</text>
</comment>
<keyword evidence="18" id="KW-1185">Reference proteome</keyword>
<dbReference type="PRINTS" id="PR00502">
    <property type="entry name" value="NUDIXFAMILY"/>
</dbReference>
<feature type="binding site" evidence="13">
    <location>
        <position position="92"/>
    </location>
    <ligand>
        <name>Mg(2+)</name>
        <dbReference type="ChEBI" id="CHEBI:18420"/>
        <label>1</label>
    </ligand>
</feature>
<reference evidence="17 18" key="1">
    <citation type="journal article" date="2011" name="Front. Microbiol.">
        <title>Genomic signatures of strain selection and enhancement in Bacillus atrophaeus var. globigii, a historical biowarfare simulant.</title>
        <authorList>
            <person name="Gibbons H.S."/>
            <person name="Broomall S.M."/>
            <person name="McNew L.A."/>
            <person name="Daligault H."/>
            <person name="Chapman C."/>
            <person name="Bruce D."/>
            <person name="Karavis M."/>
            <person name="Krepps M."/>
            <person name="McGregor P.A."/>
            <person name="Hong C."/>
            <person name="Park K.H."/>
            <person name="Akmal A."/>
            <person name="Feldman A."/>
            <person name="Lin J.S."/>
            <person name="Chang W.E."/>
            <person name="Higgs B.W."/>
            <person name="Demirev P."/>
            <person name="Lindquist J."/>
            <person name="Liem A."/>
            <person name="Fochler E."/>
            <person name="Read T.D."/>
            <person name="Tapia R."/>
            <person name="Johnson S."/>
            <person name="Bishop-Lilly K.A."/>
            <person name="Detter C."/>
            <person name="Han C."/>
            <person name="Sozhamannan S."/>
            <person name="Rosenzweig C.N."/>
            <person name="Skowronski E.W."/>
        </authorList>
    </citation>
    <scope>NUCLEOTIDE SEQUENCE [LARGE SCALE GENOMIC DNA]</scope>
    <source>
        <strain evidence="17 18">CC-PW-9</strain>
    </source>
</reference>
<dbReference type="InterPro" id="IPR000086">
    <property type="entry name" value="NUDIX_hydrolase_dom"/>
</dbReference>
<proteinExistence type="inferred from homology"/>
<comment type="similarity">
    <text evidence="2">Belongs to the Nudix hydrolase family. NudF subfamily.</text>
</comment>
<evidence type="ECO:0000256" key="4">
    <source>
        <dbReference type="ARBA" id="ARBA00013297"/>
    </source>
</evidence>
<dbReference type="Pfam" id="PF00293">
    <property type="entry name" value="NUDIX"/>
    <property type="match status" value="1"/>
</dbReference>
<dbReference type="Gene3D" id="3.90.79.10">
    <property type="entry name" value="Nucleoside Triphosphate Pyrophosphohydrolase"/>
    <property type="match status" value="1"/>
</dbReference>
<organism evidence="17 18">
    <name type="scientific">Idiomarina tyrosinivorans</name>
    <dbReference type="NCBI Taxonomy" id="1445662"/>
    <lineage>
        <taxon>Bacteria</taxon>
        <taxon>Pseudomonadati</taxon>
        <taxon>Pseudomonadota</taxon>
        <taxon>Gammaproteobacteria</taxon>
        <taxon>Alteromonadales</taxon>
        <taxon>Idiomarinaceae</taxon>
        <taxon>Idiomarina</taxon>
    </lineage>
</organism>
<dbReference type="EC" id="3.6.1.13" evidence="3"/>
<evidence type="ECO:0000256" key="15">
    <source>
        <dbReference type="RuleBase" id="RU003476"/>
    </source>
</evidence>
<protein>
    <recommendedName>
        <fullName evidence="4">ADP-ribose pyrophosphatase</fullName>
        <ecNumber evidence="3">3.6.1.13</ecNumber>
    </recommendedName>
    <alternativeName>
        <fullName evidence="9">ADP-ribose diphosphatase</fullName>
    </alternativeName>
    <alternativeName>
        <fullName evidence="11">ADP-ribose phosphohydrolase</fullName>
    </alternativeName>
    <alternativeName>
        <fullName evidence="10">Adenosine diphosphoribose pyrophosphatase</fullName>
    </alternativeName>
</protein>
<dbReference type="PROSITE" id="PS51462">
    <property type="entry name" value="NUDIX"/>
    <property type="match status" value="1"/>
</dbReference>
<evidence type="ECO:0000256" key="14">
    <source>
        <dbReference type="PIRSR" id="PIRSR604385-3"/>
    </source>
</evidence>
<dbReference type="GO" id="GO:0019693">
    <property type="term" value="P:ribose phosphate metabolic process"/>
    <property type="evidence" value="ECO:0007669"/>
    <property type="project" value="TreeGrafter"/>
</dbReference>
<evidence type="ECO:0000256" key="10">
    <source>
        <dbReference type="ARBA" id="ARBA00030308"/>
    </source>
</evidence>
<dbReference type="InterPro" id="IPR004385">
    <property type="entry name" value="NDP_pyrophosphatase"/>
</dbReference>
<comment type="cofactor">
    <cofactor evidence="1 13">
        <name>Mg(2+)</name>
        <dbReference type="ChEBI" id="CHEBI:18420"/>
    </cofactor>
</comment>